<evidence type="ECO:0000256" key="3">
    <source>
        <dbReference type="ARBA" id="ARBA00004496"/>
    </source>
</evidence>
<evidence type="ECO:0000313" key="13">
    <source>
        <dbReference type="Proteomes" id="UP001500253"/>
    </source>
</evidence>
<dbReference type="NCBIfam" id="TIGR00504">
    <property type="entry name" value="pyro_pdase"/>
    <property type="match status" value="1"/>
</dbReference>
<dbReference type="InterPro" id="IPR033694">
    <property type="entry name" value="PGPEP1_Cys_AS"/>
</dbReference>
<keyword evidence="13" id="KW-1185">Reference proteome</keyword>
<dbReference type="CDD" id="cd00501">
    <property type="entry name" value="Peptidase_C15"/>
    <property type="match status" value="1"/>
</dbReference>
<evidence type="ECO:0000256" key="8">
    <source>
        <dbReference type="ARBA" id="ARBA00022807"/>
    </source>
</evidence>
<organism evidence="12 13">
    <name type="scientific">Streptomyces cuspidosporus</name>
    <dbReference type="NCBI Taxonomy" id="66882"/>
    <lineage>
        <taxon>Bacteria</taxon>
        <taxon>Bacillati</taxon>
        <taxon>Actinomycetota</taxon>
        <taxon>Actinomycetes</taxon>
        <taxon>Kitasatosporales</taxon>
        <taxon>Streptomycetaceae</taxon>
        <taxon>Streptomyces</taxon>
    </lineage>
</organism>
<evidence type="ECO:0000256" key="6">
    <source>
        <dbReference type="ARBA" id="ARBA00022670"/>
    </source>
</evidence>
<evidence type="ECO:0000256" key="9">
    <source>
        <dbReference type="HAMAP-Rule" id="MF_00417"/>
    </source>
</evidence>
<dbReference type="EC" id="3.4.19.3" evidence="9"/>
<keyword evidence="6 9" id="KW-0645">Protease</keyword>
<gene>
    <name evidence="9 12" type="primary">pcp</name>
    <name evidence="12" type="ORF">GCM10010246_65690</name>
</gene>
<feature type="active site" evidence="9 10">
    <location>
        <position position="89"/>
    </location>
</feature>
<evidence type="ECO:0000256" key="11">
    <source>
        <dbReference type="PROSITE-ProRule" id="PRU10077"/>
    </source>
</evidence>
<dbReference type="Pfam" id="PF01470">
    <property type="entry name" value="Peptidase_C15"/>
    <property type="match status" value="1"/>
</dbReference>
<accession>A0ABN3H0D7</accession>
<feature type="active site" evidence="9 11">
    <location>
        <position position="152"/>
    </location>
</feature>
<dbReference type="InterPro" id="IPR000816">
    <property type="entry name" value="Peptidase_C15"/>
</dbReference>
<dbReference type="NCBIfam" id="NF009676">
    <property type="entry name" value="PRK13197.1"/>
    <property type="match status" value="1"/>
</dbReference>
<keyword evidence="8 9" id="KW-0788">Thiol protease</keyword>
<comment type="function">
    <text evidence="2 9">Removes 5-oxoproline from various penultimate amino acid residues except L-proline.</text>
</comment>
<dbReference type="InterPro" id="IPR036440">
    <property type="entry name" value="Peptidase_C15-like_sf"/>
</dbReference>
<evidence type="ECO:0000256" key="2">
    <source>
        <dbReference type="ARBA" id="ARBA00002280"/>
    </source>
</evidence>
<evidence type="ECO:0000256" key="5">
    <source>
        <dbReference type="ARBA" id="ARBA00022490"/>
    </source>
</evidence>
<comment type="similarity">
    <text evidence="4 9">Belongs to the peptidase C15 family.</text>
</comment>
<dbReference type="EMBL" id="BAAASD010000038">
    <property type="protein sequence ID" value="GAA2364422.1"/>
    <property type="molecule type" value="Genomic_DNA"/>
</dbReference>
<comment type="catalytic activity">
    <reaction evidence="1 9 10">
        <text>Release of an N-terminal pyroglutamyl group from a polypeptide, the second amino acid generally not being Pro.</text>
        <dbReference type="EC" id="3.4.19.3"/>
    </reaction>
</comment>
<dbReference type="InterPro" id="IPR033693">
    <property type="entry name" value="PGPEP1_Glu_AS"/>
</dbReference>
<evidence type="ECO:0000256" key="4">
    <source>
        <dbReference type="ARBA" id="ARBA00006641"/>
    </source>
</evidence>
<feature type="active site" evidence="9">
    <location>
        <position position="176"/>
    </location>
</feature>
<dbReference type="InterPro" id="IPR029762">
    <property type="entry name" value="PGP-I_bact-type"/>
</dbReference>
<reference evidence="12 13" key="1">
    <citation type="journal article" date="2019" name="Int. J. Syst. Evol. Microbiol.">
        <title>The Global Catalogue of Microorganisms (GCM) 10K type strain sequencing project: providing services to taxonomists for standard genome sequencing and annotation.</title>
        <authorList>
            <consortium name="The Broad Institute Genomics Platform"/>
            <consortium name="The Broad Institute Genome Sequencing Center for Infectious Disease"/>
            <person name="Wu L."/>
            <person name="Ma J."/>
        </authorList>
    </citation>
    <scope>NUCLEOTIDE SEQUENCE [LARGE SCALE GENOMIC DNA]</scope>
    <source>
        <strain evidence="12 13">JCM 4316</strain>
    </source>
</reference>
<evidence type="ECO:0000256" key="1">
    <source>
        <dbReference type="ARBA" id="ARBA00001770"/>
    </source>
</evidence>
<dbReference type="PROSITE" id="PS01333">
    <property type="entry name" value="PYRASE_GLU"/>
    <property type="match status" value="1"/>
</dbReference>
<dbReference type="PROSITE" id="PS01334">
    <property type="entry name" value="PYRASE_CYS"/>
    <property type="match status" value="1"/>
</dbReference>
<dbReference type="HAMAP" id="MF_00417">
    <property type="entry name" value="Pyrrolid_peptidase"/>
    <property type="match status" value="1"/>
</dbReference>
<dbReference type="Proteomes" id="UP001500253">
    <property type="component" value="Unassembled WGS sequence"/>
</dbReference>
<comment type="subunit">
    <text evidence="9">Homotetramer.</text>
</comment>
<sequence length="223" mass="23035">MTSVTPAHGVTRVLLTGFEPFGGEDVNPSWQAVSLVAAGPPPGIQVTAARLSCVFGTALEELDAAVERTDPDLVLCVGQAGGRTGISVERVAINVDDARIPDNAGRRPIDRPVVPGGPAAYFAALPVKACVAAVRAAGIPASVSQTAGTFVCNHVFYGLAHLIATRRPGLRGGFVHVPYAPEQVVDRAEPSLPVDAAAHALRAIITTAVTTREDLRVAEGATH</sequence>
<name>A0ABN3H0D7_9ACTN</name>
<dbReference type="PANTHER" id="PTHR23402:SF1">
    <property type="entry name" value="PYROGLUTAMYL-PEPTIDASE I"/>
    <property type="match status" value="1"/>
</dbReference>
<dbReference type="InterPro" id="IPR016125">
    <property type="entry name" value="Peptidase_C15-like"/>
</dbReference>
<evidence type="ECO:0000256" key="10">
    <source>
        <dbReference type="PROSITE-ProRule" id="PRU10076"/>
    </source>
</evidence>
<dbReference type="Gene3D" id="3.40.630.20">
    <property type="entry name" value="Peptidase C15, pyroglutamyl peptidase I-like"/>
    <property type="match status" value="1"/>
</dbReference>
<dbReference type="PANTHER" id="PTHR23402">
    <property type="entry name" value="PROTEASE FAMILY C15 PYROGLUTAMYL-PEPTIDASE I-RELATED"/>
    <property type="match status" value="1"/>
</dbReference>
<keyword evidence="7 9" id="KW-0378">Hydrolase</keyword>
<dbReference type="PRINTS" id="PR00706">
    <property type="entry name" value="PYROGLUPTASE"/>
</dbReference>
<comment type="caution">
    <text evidence="12">The sequence shown here is derived from an EMBL/GenBank/DDBJ whole genome shotgun (WGS) entry which is preliminary data.</text>
</comment>
<proteinExistence type="inferred from homology"/>
<comment type="subcellular location">
    <subcellularLocation>
        <location evidence="3 9">Cytoplasm</location>
    </subcellularLocation>
</comment>
<protein>
    <recommendedName>
        <fullName evidence="9">Pyrrolidone-carboxylate peptidase</fullName>
        <ecNumber evidence="9">3.4.19.3</ecNumber>
    </recommendedName>
    <alternativeName>
        <fullName evidence="9">5-oxoprolyl-peptidase</fullName>
    </alternativeName>
    <alternativeName>
        <fullName evidence="9">Pyroglutamyl-peptidase I</fullName>
        <shortName evidence="9">PGP-I</shortName>
        <shortName evidence="9">Pyrase</shortName>
    </alternativeName>
</protein>
<evidence type="ECO:0000256" key="7">
    <source>
        <dbReference type="ARBA" id="ARBA00022801"/>
    </source>
</evidence>
<dbReference type="PIRSF" id="PIRSF015592">
    <property type="entry name" value="Prld-crbxl_pptds"/>
    <property type="match status" value="1"/>
</dbReference>
<keyword evidence="5 9" id="KW-0963">Cytoplasm</keyword>
<dbReference type="SUPFAM" id="SSF53182">
    <property type="entry name" value="Pyrrolidone carboxyl peptidase (pyroglutamate aminopeptidase)"/>
    <property type="match status" value="1"/>
</dbReference>
<evidence type="ECO:0000313" key="12">
    <source>
        <dbReference type="EMBL" id="GAA2364422.1"/>
    </source>
</evidence>